<reference evidence="5" key="1">
    <citation type="submission" date="2021-04" db="EMBL/GenBank/DDBJ databases">
        <title>Proteiniclasticum sedimins sp. nov., an obligate anaerobic bacterium isolated from anaerobic sludge.</title>
        <authorList>
            <person name="Liu J."/>
        </authorList>
    </citation>
    <scope>NUCLEOTIDE SEQUENCE</scope>
    <source>
        <strain evidence="5">BAD-10</strain>
    </source>
</reference>
<dbReference type="SUPFAM" id="SSF75217">
    <property type="entry name" value="alpha/beta knot"/>
    <property type="match status" value="1"/>
</dbReference>
<evidence type="ECO:0000256" key="3">
    <source>
        <dbReference type="ARBA" id="ARBA00022679"/>
    </source>
</evidence>
<dbReference type="SUPFAM" id="SSF55315">
    <property type="entry name" value="L30e-like"/>
    <property type="match status" value="1"/>
</dbReference>
<keyword evidence="2 5" id="KW-0489">Methyltransferase</keyword>
<evidence type="ECO:0000259" key="4">
    <source>
        <dbReference type="SMART" id="SM00967"/>
    </source>
</evidence>
<evidence type="ECO:0000313" key="5">
    <source>
        <dbReference type="EMBL" id="MBR0574871.1"/>
    </source>
</evidence>
<dbReference type="GO" id="GO:0005737">
    <property type="term" value="C:cytoplasm"/>
    <property type="evidence" value="ECO:0007669"/>
    <property type="project" value="UniProtKB-ARBA"/>
</dbReference>
<keyword evidence="6" id="KW-1185">Reference proteome</keyword>
<protein>
    <submittedName>
        <fullName evidence="5">RNA methyltransferase</fullName>
    </submittedName>
</protein>
<dbReference type="Gene3D" id="3.40.1280.10">
    <property type="match status" value="1"/>
</dbReference>
<evidence type="ECO:0000313" key="6">
    <source>
        <dbReference type="Proteomes" id="UP000675379"/>
    </source>
</evidence>
<comment type="caution">
    <text evidence="5">The sequence shown here is derived from an EMBL/GenBank/DDBJ whole genome shotgun (WGS) entry which is preliminary data.</text>
</comment>
<dbReference type="Pfam" id="PF22435">
    <property type="entry name" value="MRM3-like_sub_bind"/>
    <property type="match status" value="1"/>
</dbReference>
<proteinExistence type="inferred from homology"/>
<comment type="similarity">
    <text evidence="1">Belongs to the class IV-like SAM-binding methyltransferase superfamily. RNA methyltransferase TrmH family.</text>
</comment>
<dbReference type="GO" id="GO:0008173">
    <property type="term" value="F:RNA methyltransferase activity"/>
    <property type="evidence" value="ECO:0007669"/>
    <property type="project" value="InterPro"/>
</dbReference>
<dbReference type="GO" id="GO:0032259">
    <property type="term" value="P:methylation"/>
    <property type="evidence" value="ECO:0007669"/>
    <property type="project" value="UniProtKB-KW"/>
</dbReference>
<evidence type="ECO:0000256" key="2">
    <source>
        <dbReference type="ARBA" id="ARBA00022603"/>
    </source>
</evidence>
<dbReference type="AlphaFoldDB" id="A0A941HNW1"/>
<dbReference type="SMART" id="SM00967">
    <property type="entry name" value="SpoU_sub_bind"/>
    <property type="match status" value="1"/>
</dbReference>
<keyword evidence="3" id="KW-0808">Transferase</keyword>
<accession>A0A941HNW1</accession>
<dbReference type="InterPro" id="IPR013123">
    <property type="entry name" value="SpoU_subst-bd"/>
</dbReference>
<sequence>MSRVLTIDSKSNPRIKEYRKLKDKKHRREQNLFLVEGFRLLEEAFKAGLSVEAVLYDPDKEGDFQRYVQPYLQEEEVIKTSRAVLAELSETVHPQGIIAVVKLPLAKELPHTLTPESAMYLYLDGLQDPGNLGTILRSAHAAGAAGVLFGPGTVDPFGDKVVRSAMGSLFHVPLYLSGLDTLETLVSQGYALAVTSLEAKEDLFQADLTGNLIMVIGNEGSGITPAMAKRGDILLKIPMPGGAESLNAAVAASIILFERVRQLGAKTCTNPPNLL</sequence>
<dbReference type="PANTHER" id="PTHR43191:SF2">
    <property type="entry name" value="RRNA METHYLTRANSFERASE 3, MITOCHONDRIAL"/>
    <property type="match status" value="1"/>
</dbReference>
<gene>
    <name evidence="5" type="ORF">KCG48_00810</name>
</gene>
<dbReference type="GO" id="GO:0003723">
    <property type="term" value="F:RNA binding"/>
    <property type="evidence" value="ECO:0007669"/>
    <property type="project" value="InterPro"/>
</dbReference>
<dbReference type="CDD" id="cd18095">
    <property type="entry name" value="SpoU-like_rRNA-MTase"/>
    <property type="match status" value="1"/>
</dbReference>
<organism evidence="5 6">
    <name type="scientific">Proteiniclasticum sediminis</name>
    <dbReference type="NCBI Taxonomy" id="2804028"/>
    <lineage>
        <taxon>Bacteria</taxon>
        <taxon>Bacillati</taxon>
        <taxon>Bacillota</taxon>
        <taxon>Clostridia</taxon>
        <taxon>Eubacteriales</taxon>
        <taxon>Clostridiaceae</taxon>
        <taxon>Proteiniclasticum</taxon>
    </lineage>
</organism>
<dbReference type="InterPro" id="IPR029064">
    <property type="entry name" value="Ribosomal_eL30-like_sf"/>
</dbReference>
<feature type="domain" description="RNA 2-O ribose methyltransferase substrate binding" evidence="4">
    <location>
        <begin position="34"/>
        <end position="107"/>
    </location>
</feature>
<name>A0A941HNW1_9CLOT</name>
<dbReference type="Pfam" id="PF00588">
    <property type="entry name" value="SpoU_methylase"/>
    <property type="match status" value="1"/>
</dbReference>
<dbReference type="Gene3D" id="3.30.1330.30">
    <property type="match status" value="1"/>
</dbReference>
<evidence type="ECO:0000256" key="1">
    <source>
        <dbReference type="ARBA" id="ARBA00007228"/>
    </source>
</evidence>
<dbReference type="InterPro" id="IPR029026">
    <property type="entry name" value="tRNA_m1G_MTases_N"/>
</dbReference>
<dbReference type="InterPro" id="IPR051259">
    <property type="entry name" value="rRNA_Methyltransferase"/>
</dbReference>
<dbReference type="GO" id="GO:0006396">
    <property type="term" value="P:RNA processing"/>
    <property type="evidence" value="ECO:0007669"/>
    <property type="project" value="InterPro"/>
</dbReference>
<dbReference type="EMBL" id="JAGSCS010000001">
    <property type="protein sequence ID" value="MBR0574871.1"/>
    <property type="molecule type" value="Genomic_DNA"/>
</dbReference>
<dbReference type="RefSeq" id="WP_211799385.1">
    <property type="nucleotide sequence ID" value="NZ_JAGSCS010000001.1"/>
</dbReference>
<dbReference type="InterPro" id="IPR053888">
    <property type="entry name" value="MRM3-like_sub_bind"/>
</dbReference>
<dbReference type="InterPro" id="IPR001537">
    <property type="entry name" value="SpoU_MeTrfase"/>
</dbReference>
<dbReference type="InterPro" id="IPR029028">
    <property type="entry name" value="Alpha/beta_knot_MTases"/>
</dbReference>
<dbReference type="Proteomes" id="UP000675379">
    <property type="component" value="Unassembled WGS sequence"/>
</dbReference>
<dbReference type="PANTHER" id="PTHR43191">
    <property type="entry name" value="RRNA METHYLTRANSFERASE 3"/>
    <property type="match status" value="1"/>
</dbReference>